<dbReference type="NCBIfam" id="TIGR00326">
    <property type="entry name" value="eubact_ribD"/>
    <property type="match status" value="1"/>
</dbReference>
<keyword evidence="8 15" id="KW-0378">Hydrolase</keyword>
<feature type="binding site" evidence="18">
    <location>
        <position position="75"/>
    </location>
    <ligand>
        <name>Zn(2+)</name>
        <dbReference type="ChEBI" id="CHEBI:29105"/>
        <note>catalytic</note>
    </ligand>
</feature>
<evidence type="ECO:0000313" key="21">
    <source>
        <dbReference type="Proteomes" id="UP000247922"/>
    </source>
</evidence>
<evidence type="ECO:0000313" key="20">
    <source>
        <dbReference type="EMBL" id="PXW89203.1"/>
    </source>
</evidence>
<evidence type="ECO:0000256" key="16">
    <source>
        <dbReference type="PIRSR" id="PIRSR006769-1"/>
    </source>
</evidence>
<dbReference type="PROSITE" id="PS00903">
    <property type="entry name" value="CYT_DCMP_DEAMINASES_1"/>
    <property type="match status" value="1"/>
</dbReference>
<dbReference type="InterPro" id="IPR016193">
    <property type="entry name" value="Cytidine_deaminase-like"/>
</dbReference>
<comment type="pathway">
    <text evidence="3 15">Cofactor biosynthesis; riboflavin biosynthesis; 5-amino-6-(D-ribitylamino)uracil from GTP: step 3/4.</text>
</comment>
<dbReference type="GO" id="GO:0008270">
    <property type="term" value="F:zinc ion binding"/>
    <property type="evidence" value="ECO:0007669"/>
    <property type="project" value="InterPro"/>
</dbReference>
<dbReference type="AlphaFoldDB" id="A0A2V3W4E1"/>
<feature type="binding site" evidence="17">
    <location>
        <position position="222"/>
    </location>
    <ligand>
        <name>NADP(+)</name>
        <dbReference type="ChEBI" id="CHEBI:58349"/>
    </ligand>
</feature>
<evidence type="ECO:0000256" key="7">
    <source>
        <dbReference type="ARBA" id="ARBA00022723"/>
    </source>
</evidence>
<dbReference type="Gene3D" id="3.40.430.10">
    <property type="entry name" value="Dihydrofolate Reductase, subunit A"/>
    <property type="match status" value="1"/>
</dbReference>
<feature type="binding site" evidence="17">
    <location>
        <position position="200"/>
    </location>
    <ligand>
        <name>NADP(+)</name>
        <dbReference type="ChEBI" id="CHEBI:58349"/>
    </ligand>
</feature>
<keyword evidence="12" id="KW-0511">Multifunctional enzyme</keyword>
<gene>
    <name evidence="20" type="ORF">DES38_11064</name>
</gene>
<evidence type="ECO:0000256" key="9">
    <source>
        <dbReference type="ARBA" id="ARBA00022833"/>
    </source>
</evidence>
<protein>
    <recommendedName>
        <fullName evidence="15">Riboflavin biosynthesis protein RibD</fullName>
    </recommendedName>
    <domain>
        <recommendedName>
            <fullName evidence="15">Diaminohydroxyphosphoribosylaminopyrimidine deaminase</fullName>
            <shortName evidence="15">DRAP deaminase</shortName>
            <ecNumber evidence="15">3.5.4.26</ecNumber>
        </recommendedName>
        <alternativeName>
            <fullName evidence="15">Riboflavin-specific deaminase</fullName>
        </alternativeName>
    </domain>
    <domain>
        <recommendedName>
            <fullName evidence="15">5-amino-6-(5-phosphoribosylamino)uracil reductase</fullName>
            <ecNumber evidence="15">1.1.1.193</ecNumber>
        </recommendedName>
        <alternativeName>
            <fullName evidence="15">HTP reductase</fullName>
        </alternativeName>
    </domain>
</protein>
<dbReference type="Proteomes" id="UP000247922">
    <property type="component" value="Unassembled WGS sequence"/>
</dbReference>
<keyword evidence="7 15" id="KW-0479">Metal-binding</keyword>
<dbReference type="InterPro" id="IPR016192">
    <property type="entry name" value="APOBEC/CMP_deaminase_Zn-bd"/>
</dbReference>
<evidence type="ECO:0000256" key="15">
    <source>
        <dbReference type="PIRNR" id="PIRNR006769"/>
    </source>
</evidence>
<dbReference type="InterPro" id="IPR024072">
    <property type="entry name" value="DHFR-like_dom_sf"/>
</dbReference>
<dbReference type="Pfam" id="PF01872">
    <property type="entry name" value="RibD_C"/>
    <property type="match status" value="1"/>
</dbReference>
<keyword evidence="9 15" id="KW-0862">Zinc</keyword>
<feature type="binding site" evidence="17">
    <location>
        <position position="204"/>
    </location>
    <ligand>
        <name>substrate</name>
    </ligand>
</feature>
<organism evidence="20 21">
    <name type="scientific">Streptohalobacillus salinus</name>
    <dbReference type="NCBI Taxonomy" id="621096"/>
    <lineage>
        <taxon>Bacteria</taxon>
        <taxon>Bacillati</taxon>
        <taxon>Bacillota</taxon>
        <taxon>Bacilli</taxon>
        <taxon>Bacillales</taxon>
        <taxon>Bacillaceae</taxon>
        <taxon>Streptohalobacillus</taxon>
    </lineage>
</organism>
<dbReference type="GO" id="GO:0008703">
    <property type="term" value="F:5-amino-6-(5-phosphoribosylamino)uracil reductase activity"/>
    <property type="evidence" value="ECO:0007669"/>
    <property type="project" value="UniProtKB-EC"/>
</dbReference>
<dbReference type="InterPro" id="IPR011549">
    <property type="entry name" value="RibD_C"/>
</dbReference>
<dbReference type="InterPro" id="IPR002125">
    <property type="entry name" value="CMP_dCMP_dom"/>
</dbReference>
<dbReference type="PANTHER" id="PTHR38011">
    <property type="entry name" value="DIHYDROFOLATE REDUCTASE FAMILY PROTEIN (AFU_ORTHOLOGUE AFUA_8G06820)"/>
    <property type="match status" value="1"/>
</dbReference>
<dbReference type="Gene3D" id="3.40.140.10">
    <property type="entry name" value="Cytidine Deaminase, domain 2"/>
    <property type="match status" value="1"/>
</dbReference>
<dbReference type="InterPro" id="IPR050765">
    <property type="entry name" value="Riboflavin_Biosynth_HTPR"/>
</dbReference>
<evidence type="ECO:0000256" key="17">
    <source>
        <dbReference type="PIRSR" id="PIRSR006769-2"/>
    </source>
</evidence>
<evidence type="ECO:0000256" key="8">
    <source>
        <dbReference type="ARBA" id="ARBA00022801"/>
    </source>
</evidence>
<dbReference type="FunFam" id="3.40.140.10:FF:000025">
    <property type="entry name" value="Riboflavin biosynthesis protein RibD"/>
    <property type="match status" value="1"/>
</dbReference>
<evidence type="ECO:0000256" key="1">
    <source>
        <dbReference type="ARBA" id="ARBA00002151"/>
    </source>
</evidence>
<feature type="binding site" evidence="17">
    <location>
        <position position="168"/>
    </location>
    <ligand>
        <name>substrate</name>
    </ligand>
</feature>
<dbReference type="InterPro" id="IPR002734">
    <property type="entry name" value="RibDG_C"/>
</dbReference>
<dbReference type="InterPro" id="IPR004794">
    <property type="entry name" value="Eubact_RibD"/>
</dbReference>
<comment type="pathway">
    <text evidence="2 15">Cofactor biosynthesis; riboflavin biosynthesis; 5-amino-6-(D-ribitylamino)uracil from GTP: step 2/4.</text>
</comment>
<keyword evidence="21" id="KW-1185">Reference proteome</keyword>
<dbReference type="PIRSF" id="PIRSF006769">
    <property type="entry name" value="RibD"/>
    <property type="match status" value="1"/>
</dbReference>
<feature type="binding site" evidence="17">
    <location>
        <position position="170"/>
    </location>
    <ligand>
        <name>NADP(+)</name>
        <dbReference type="ChEBI" id="CHEBI:58349"/>
    </ligand>
</feature>
<dbReference type="RefSeq" id="WP_110251756.1">
    <property type="nucleotide sequence ID" value="NZ_QJJR01000010.1"/>
</dbReference>
<comment type="similarity">
    <text evidence="5 15">In the C-terminal section; belongs to the HTP reductase family.</text>
</comment>
<evidence type="ECO:0000256" key="2">
    <source>
        <dbReference type="ARBA" id="ARBA00004882"/>
    </source>
</evidence>
<evidence type="ECO:0000256" key="3">
    <source>
        <dbReference type="ARBA" id="ARBA00004910"/>
    </source>
</evidence>
<dbReference type="EMBL" id="QJJR01000010">
    <property type="protein sequence ID" value="PXW89203.1"/>
    <property type="molecule type" value="Genomic_DNA"/>
</dbReference>
<dbReference type="Pfam" id="PF00383">
    <property type="entry name" value="dCMP_cyt_deam_1"/>
    <property type="match status" value="1"/>
</dbReference>
<dbReference type="EC" id="3.5.4.26" evidence="15"/>
<reference evidence="20 21" key="1">
    <citation type="submission" date="2018-05" db="EMBL/GenBank/DDBJ databases">
        <title>Genomic Encyclopedia of Type Strains, Phase IV (KMG-IV): sequencing the most valuable type-strain genomes for metagenomic binning, comparative biology and taxonomic classification.</title>
        <authorList>
            <person name="Goeker M."/>
        </authorList>
    </citation>
    <scope>NUCLEOTIDE SEQUENCE [LARGE SCALE GENOMIC DNA]</scope>
    <source>
        <strain evidence="20 21">DSM 22440</strain>
    </source>
</reference>
<feature type="binding site" evidence="17">
    <location>
        <position position="154"/>
    </location>
    <ligand>
        <name>NADP(+)</name>
        <dbReference type="ChEBI" id="CHEBI:58349"/>
    </ligand>
</feature>
<dbReference type="CDD" id="cd01284">
    <property type="entry name" value="Riboflavin_deaminase-reductase"/>
    <property type="match status" value="1"/>
</dbReference>
<feature type="domain" description="CMP/dCMP-type deaminase" evidence="19">
    <location>
        <begin position="1"/>
        <end position="123"/>
    </location>
</feature>
<dbReference type="NCBIfam" id="TIGR00227">
    <property type="entry name" value="ribD_Cterm"/>
    <property type="match status" value="1"/>
</dbReference>
<dbReference type="GO" id="GO:0008835">
    <property type="term" value="F:diaminohydroxyphosphoribosylaminopyrimidine deaminase activity"/>
    <property type="evidence" value="ECO:0007669"/>
    <property type="project" value="UniProtKB-EC"/>
</dbReference>
<evidence type="ECO:0000259" key="19">
    <source>
        <dbReference type="PROSITE" id="PS51747"/>
    </source>
</evidence>
<dbReference type="PROSITE" id="PS51747">
    <property type="entry name" value="CYT_DCMP_DEAMINASES_2"/>
    <property type="match status" value="1"/>
</dbReference>
<feature type="binding site" evidence="17">
    <location>
        <position position="184"/>
    </location>
    <ligand>
        <name>substrate</name>
    </ligand>
</feature>
<keyword evidence="11 15" id="KW-0560">Oxidoreductase</keyword>
<feature type="binding site" evidence="18">
    <location>
        <position position="84"/>
    </location>
    <ligand>
        <name>Zn(2+)</name>
        <dbReference type="ChEBI" id="CHEBI:29105"/>
        <note>catalytic</note>
    </ligand>
</feature>
<comment type="catalytic activity">
    <reaction evidence="14 15">
        <text>2,5-diamino-6-hydroxy-4-(5-phosphoribosylamino)-pyrimidine + H2O + H(+) = 5-amino-6-(5-phospho-D-ribosylamino)uracil + NH4(+)</text>
        <dbReference type="Rhea" id="RHEA:21868"/>
        <dbReference type="ChEBI" id="CHEBI:15377"/>
        <dbReference type="ChEBI" id="CHEBI:15378"/>
        <dbReference type="ChEBI" id="CHEBI:28938"/>
        <dbReference type="ChEBI" id="CHEBI:58453"/>
        <dbReference type="ChEBI" id="CHEBI:58614"/>
        <dbReference type="EC" id="3.5.4.26"/>
    </reaction>
</comment>
<evidence type="ECO:0000256" key="14">
    <source>
        <dbReference type="ARBA" id="ARBA00049886"/>
    </source>
</evidence>
<dbReference type="UniPathway" id="UPA00275">
    <property type="reaction ID" value="UER00401"/>
</dbReference>
<keyword evidence="10 15" id="KW-0521">NADP</keyword>
<comment type="catalytic activity">
    <reaction evidence="13 15">
        <text>5-amino-6-(5-phospho-D-ribitylamino)uracil + NADP(+) = 5-amino-6-(5-phospho-D-ribosylamino)uracil + NADPH + H(+)</text>
        <dbReference type="Rhea" id="RHEA:17845"/>
        <dbReference type="ChEBI" id="CHEBI:15378"/>
        <dbReference type="ChEBI" id="CHEBI:57783"/>
        <dbReference type="ChEBI" id="CHEBI:58349"/>
        <dbReference type="ChEBI" id="CHEBI:58421"/>
        <dbReference type="ChEBI" id="CHEBI:58453"/>
        <dbReference type="EC" id="1.1.1.193"/>
    </reaction>
</comment>
<feature type="binding site" evidence="17">
    <location>
        <begin position="291"/>
        <end position="297"/>
    </location>
    <ligand>
        <name>NADP(+)</name>
        <dbReference type="ChEBI" id="CHEBI:58349"/>
    </ligand>
</feature>
<feature type="binding site" evidence="18">
    <location>
        <position position="50"/>
    </location>
    <ligand>
        <name>Zn(2+)</name>
        <dbReference type="ChEBI" id="CHEBI:29105"/>
        <note>catalytic</note>
    </ligand>
</feature>
<evidence type="ECO:0000256" key="13">
    <source>
        <dbReference type="ARBA" id="ARBA00049861"/>
    </source>
</evidence>
<sequence length="362" mass="39162">MNDRDYMALAIELARKTVGQTSPNPSVGCVVVKEGIIVGLGSHLVPGEGHAEVLALTQAGAKAKQADVYVTLEPCSYTGKTPPCADLLIASAVKRVIVASVDPNPKVSGEGITRLRNAGIQVEVGLLEAEAKQLNHTFFHFMKHKRPYVTLKAAMTLDGKIATKTGDSKWITSELARRDVHNERARHDAIIVGRGTVIHDNPQLTVRYPENGRNPIRIVLATDLDLPDDLHVFDTAVKTYVVCGQNAPVEAFTLKHPDIGVIQAPTPTVEIPFLLDQLSALNIQSVYVEGGSTVHASFIEGKHIDQVHMYIAPKLLTGKDAVSVVGGSSPTWMNDAVDLTFETIEQLGDDLKIVAKPKREVI</sequence>
<feature type="active site" description="Proton donor" evidence="16">
    <location>
        <position position="52"/>
    </location>
</feature>
<dbReference type="OrthoDB" id="9800865at2"/>
<dbReference type="GO" id="GO:0009231">
    <property type="term" value="P:riboflavin biosynthetic process"/>
    <property type="evidence" value="ECO:0007669"/>
    <property type="project" value="UniProtKB-UniPathway"/>
</dbReference>
<keyword evidence="6 15" id="KW-0686">Riboflavin biosynthesis</keyword>
<comment type="caution">
    <text evidence="20">The sequence shown here is derived from an EMBL/GenBank/DDBJ whole genome shotgun (WGS) entry which is preliminary data.</text>
</comment>
<evidence type="ECO:0000256" key="12">
    <source>
        <dbReference type="ARBA" id="ARBA00023268"/>
    </source>
</evidence>
<feature type="binding site" evidence="17">
    <location>
        <position position="289"/>
    </location>
    <ligand>
        <name>substrate</name>
    </ligand>
</feature>
<feature type="binding site" evidence="17">
    <location>
        <position position="196"/>
    </location>
    <ligand>
        <name>NADP(+)</name>
        <dbReference type="ChEBI" id="CHEBI:58349"/>
    </ligand>
</feature>
<evidence type="ECO:0000256" key="18">
    <source>
        <dbReference type="PIRSR" id="PIRSR006769-3"/>
    </source>
</evidence>
<evidence type="ECO:0000256" key="6">
    <source>
        <dbReference type="ARBA" id="ARBA00022619"/>
    </source>
</evidence>
<comment type="cofactor">
    <cofactor evidence="15 18">
        <name>Zn(2+)</name>
        <dbReference type="ChEBI" id="CHEBI:29105"/>
    </cofactor>
    <text evidence="15 18">Binds 1 zinc ion.</text>
</comment>
<dbReference type="PANTHER" id="PTHR38011:SF7">
    <property type="entry name" value="2,5-DIAMINO-6-RIBOSYLAMINO-4(3H)-PYRIMIDINONE 5'-PHOSPHATE REDUCTASE"/>
    <property type="match status" value="1"/>
</dbReference>
<evidence type="ECO:0000256" key="10">
    <source>
        <dbReference type="ARBA" id="ARBA00022857"/>
    </source>
</evidence>
<dbReference type="SUPFAM" id="SSF53597">
    <property type="entry name" value="Dihydrofolate reductase-like"/>
    <property type="match status" value="1"/>
</dbReference>
<evidence type="ECO:0000256" key="4">
    <source>
        <dbReference type="ARBA" id="ARBA00005259"/>
    </source>
</evidence>
<evidence type="ECO:0000256" key="11">
    <source>
        <dbReference type="ARBA" id="ARBA00023002"/>
    </source>
</evidence>
<comment type="similarity">
    <text evidence="4 15">In the N-terminal section; belongs to the cytidine and deoxycytidylate deaminase family.</text>
</comment>
<name>A0A2V3W4E1_9BACI</name>
<evidence type="ECO:0000256" key="5">
    <source>
        <dbReference type="ARBA" id="ARBA00007417"/>
    </source>
</evidence>
<dbReference type="EC" id="1.1.1.193" evidence="15"/>
<dbReference type="SUPFAM" id="SSF53927">
    <property type="entry name" value="Cytidine deaminase-like"/>
    <property type="match status" value="1"/>
</dbReference>
<proteinExistence type="inferred from homology"/>
<comment type="function">
    <text evidence="1 15">Converts 2,5-diamino-6-(ribosylamino)-4(3h)-pyrimidinone 5'-phosphate into 5-amino-6-(ribosylamino)-2,4(1h,3h)-pyrimidinedione 5'-phosphate.</text>
</comment>
<accession>A0A2V3W4E1</accession>
<feature type="binding site" evidence="17">
    <location>
        <position position="207"/>
    </location>
    <ligand>
        <name>substrate</name>
    </ligand>
</feature>
<dbReference type="GO" id="GO:0050661">
    <property type="term" value="F:NADP binding"/>
    <property type="evidence" value="ECO:0007669"/>
    <property type="project" value="InterPro"/>
</dbReference>